<dbReference type="InterPro" id="IPR017871">
    <property type="entry name" value="ABC_transporter-like_CS"/>
</dbReference>
<dbReference type="InterPro" id="IPR025302">
    <property type="entry name" value="DrrA1/2-like_C"/>
</dbReference>
<feature type="domain" description="ABC transporter" evidence="4">
    <location>
        <begin position="5"/>
        <end position="235"/>
    </location>
</feature>
<dbReference type="PANTHER" id="PTHR43582:SF2">
    <property type="entry name" value="LINEARMYCIN RESISTANCE ATP-BINDING PROTEIN LNRL"/>
    <property type="match status" value="1"/>
</dbReference>
<organism evidence="5 6">
    <name type="scientific">Sporolactobacillus spathodeae</name>
    <dbReference type="NCBI Taxonomy" id="1465502"/>
    <lineage>
        <taxon>Bacteria</taxon>
        <taxon>Bacillati</taxon>
        <taxon>Bacillota</taxon>
        <taxon>Bacilli</taxon>
        <taxon>Bacillales</taxon>
        <taxon>Sporolactobacillaceae</taxon>
        <taxon>Sporolactobacillus</taxon>
    </lineage>
</organism>
<dbReference type="SMART" id="SM00382">
    <property type="entry name" value="AAA"/>
    <property type="match status" value="1"/>
</dbReference>
<evidence type="ECO:0000256" key="1">
    <source>
        <dbReference type="ARBA" id="ARBA00022448"/>
    </source>
</evidence>
<dbReference type="PANTHER" id="PTHR43582">
    <property type="entry name" value="LINEARMYCIN RESISTANCE ATP-BINDING PROTEIN LNRL"/>
    <property type="match status" value="1"/>
</dbReference>
<keyword evidence="6" id="KW-1185">Reference proteome</keyword>
<dbReference type="PROSITE" id="PS00211">
    <property type="entry name" value="ABC_TRANSPORTER_1"/>
    <property type="match status" value="1"/>
</dbReference>
<dbReference type="Pfam" id="PF13732">
    <property type="entry name" value="DrrA1-3_C"/>
    <property type="match status" value="1"/>
</dbReference>
<dbReference type="EMBL" id="JAFBEV010000018">
    <property type="protein sequence ID" value="MBM7658534.1"/>
    <property type="molecule type" value="Genomic_DNA"/>
</dbReference>
<dbReference type="Gene3D" id="3.40.50.300">
    <property type="entry name" value="P-loop containing nucleotide triphosphate hydrolases"/>
    <property type="match status" value="1"/>
</dbReference>
<keyword evidence="2" id="KW-0547">Nucleotide-binding</keyword>
<evidence type="ECO:0000256" key="2">
    <source>
        <dbReference type="ARBA" id="ARBA00022741"/>
    </source>
</evidence>
<dbReference type="SUPFAM" id="SSF52540">
    <property type="entry name" value="P-loop containing nucleoside triphosphate hydrolases"/>
    <property type="match status" value="1"/>
</dbReference>
<dbReference type="InterPro" id="IPR003439">
    <property type="entry name" value="ABC_transporter-like_ATP-bd"/>
</dbReference>
<dbReference type="Pfam" id="PF00005">
    <property type="entry name" value="ABC_tran"/>
    <property type="match status" value="1"/>
</dbReference>
<evidence type="ECO:0000256" key="3">
    <source>
        <dbReference type="ARBA" id="ARBA00022840"/>
    </source>
</evidence>
<dbReference type="RefSeq" id="WP_205007090.1">
    <property type="nucleotide sequence ID" value="NZ_CBCRXA010000017.1"/>
</dbReference>
<name>A0ABS2Q9R8_9BACL</name>
<proteinExistence type="predicted"/>
<dbReference type="Proteomes" id="UP000823201">
    <property type="component" value="Unassembled WGS sequence"/>
</dbReference>
<dbReference type="InterPro" id="IPR027417">
    <property type="entry name" value="P-loop_NTPase"/>
</dbReference>
<accession>A0ABS2Q9R8</accession>
<dbReference type="GO" id="GO:0005524">
    <property type="term" value="F:ATP binding"/>
    <property type="evidence" value="ECO:0007669"/>
    <property type="project" value="UniProtKB-KW"/>
</dbReference>
<gene>
    <name evidence="5" type="ORF">JOC27_001987</name>
</gene>
<reference evidence="5 6" key="1">
    <citation type="submission" date="2021-01" db="EMBL/GenBank/DDBJ databases">
        <title>Genomic Encyclopedia of Type Strains, Phase IV (KMG-IV): sequencing the most valuable type-strain genomes for metagenomic binning, comparative biology and taxonomic classification.</title>
        <authorList>
            <person name="Goeker M."/>
        </authorList>
    </citation>
    <scope>NUCLEOTIDE SEQUENCE [LARGE SCALE GENOMIC DNA]</scope>
    <source>
        <strain evidence="5 6">DSM 100968</strain>
    </source>
</reference>
<dbReference type="PROSITE" id="PS50893">
    <property type="entry name" value="ABC_TRANSPORTER_2"/>
    <property type="match status" value="1"/>
</dbReference>
<protein>
    <submittedName>
        <fullName evidence="5">ABC-2 type transport system ATP-binding protein</fullName>
    </submittedName>
</protein>
<dbReference type="InterPro" id="IPR003593">
    <property type="entry name" value="AAA+_ATPase"/>
</dbReference>
<keyword evidence="3 5" id="KW-0067">ATP-binding</keyword>
<sequence>MKTILDVDDLTKTFGTNTVLDHISFSISRGSCYGLLGPNGAGKSTTMKLLTGILETPTGSIKILGHDVATARDMVQKVVGYVPQEITLYEKLSAEDNLIFFGGLYGLKGKQLKERIRTVLTDTGLLDRANDLVKTFSGGMKRRINIASALLHEPQILILDEPTVGIDPQSRNHIFGMIRRLRDAGVTIIYSTHYMEEVEALCDELAILDHGKMIAQGSLSDILDRFSQKAVYIENQNALGAEAYPAIKKITPHHQGLILECDQPLSLMRQLLDDAAAGKIGPLHAIELMKPSLEDVFLSLTGTRLRDE</sequence>
<evidence type="ECO:0000313" key="6">
    <source>
        <dbReference type="Proteomes" id="UP000823201"/>
    </source>
</evidence>
<keyword evidence="1" id="KW-0813">Transport</keyword>
<comment type="caution">
    <text evidence="5">The sequence shown here is derived from an EMBL/GenBank/DDBJ whole genome shotgun (WGS) entry which is preliminary data.</text>
</comment>
<evidence type="ECO:0000313" key="5">
    <source>
        <dbReference type="EMBL" id="MBM7658534.1"/>
    </source>
</evidence>
<evidence type="ECO:0000259" key="4">
    <source>
        <dbReference type="PROSITE" id="PS50893"/>
    </source>
</evidence>